<reference evidence="6 7" key="1">
    <citation type="journal article" date="2016" name="Nat. Commun.">
        <title>Thousands of microbial genomes shed light on interconnected biogeochemical processes in an aquifer system.</title>
        <authorList>
            <person name="Anantharaman K."/>
            <person name="Brown C.T."/>
            <person name="Hug L.A."/>
            <person name="Sharon I."/>
            <person name="Castelle C.J."/>
            <person name="Probst A.J."/>
            <person name="Thomas B.C."/>
            <person name="Singh A."/>
            <person name="Wilkins M.J."/>
            <person name="Karaoz U."/>
            <person name="Brodie E.L."/>
            <person name="Williams K.H."/>
            <person name="Hubbard S.S."/>
            <person name="Banfield J.F."/>
        </authorList>
    </citation>
    <scope>NUCLEOTIDE SEQUENCE [LARGE SCALE GENOMIC DNA]</scope>
</reference>
<dbReference type="CDD" id="cd02440">
    <property type="entry name" value="AdoMet_MTases"/>
    <property type="match status" value="1"/>
</dbReference>
<evidence type="ECO:0000313" key="6">
    <source>
        <dbReference type="EMBL" id="OGN28076.1"/>
    </source>
</evidence>
<dbReference type="InterPro" id="IPR025714">
    <property type="entry name" value="Methyltranfer_dom"/>
</dbReference>
<evidence type="ECO:0000256" key="4">
    <source>
        <dbReference type="SAM" id="Coils"/>
    </source>
</evidence>
<proteinExistence type="predicted"/>
<evidence type="ECO:0000313" key="7">
    <source>
        <dbReference type="Proteomes" id="UP000179047"/>
    </source>
</evidence>
<dbReference type="GO" id="GO:0008276">
    <property type="term" value="F:protein methyltransferase activity"/>
    <property type="evidence" value="ECO:0007669"/>
    <property type="project" value="TreeGrafter"/>
</dbReference>
<dbReference type="SUPFAM" id="SSF53335">
    <property type="entry name" value="S-adenosyl-L-methionine-dependent methyltransferases"/>
    <property type="match status" value="1"/>
</dbReference>
<dbReference type="Pfam" id="PF13847">
    <property type="entry name" value="Methyltransf_31"/>
    <property type="match status" value="1"/>
</dbReference>
<gene>
    <name evidence="6" type="ORF">A3A33_04020</name>
</gene>
<evidence type="ECO:0000259" key="5">
    <source>
        <dbReference type="Pfam" id="PF13847"/>
    </source>
</evidence>
<dbReference type="InterPro" id="IPR052190">
    <property type="entry name" value="Euk-Arch_PrmC-MTase"/>
</dbReference>
<evidence type="ECO:0000256" key="2">
    <source>
        <dbReference type="ARBA" id="ARBA00022679"/>
    </source>
</evidence>
<dbReference type="EMBL" id="MGKP01000024">
    <property type="protein sequence ID" value="OGN28076.1"/>
    <property type="molecule type" value="Genomic_DNA"/>
</dbReference>
<dbReference type="Gene3D" id="3.40.50.150">
    <property type="entry name" value="Vaccinia Virus protein VP39"/>
    <property type="match status" value="1"/>
</dbReference>
<keyword evidence="1" id="KW-0489">Methyltransferase</keyword>
<evidence type="ECO:0000256" key="3">
    <source>
        <dbReference type="ARBA" id="ARBA00022691"/>
    </source>
</evidence>
<sequence>MVDEKFPVREDPYENATIQTKKARILSLRRSIEKMAYQEQAMRLLQDMELAEEKKRKLISLMKTEIEAIKALEKALESSSPELKQSITEELQLENRITILRQQLPPDPYDKALLEGTLRDLNASQEVEGPHMVKVAGRDFIVNKNVFSPKFFRDTELFAEHLPIKPGEEMCEVGFGTGAVSITAVYRGASHVVGFDINPDAVRIGNENVKLHGMEDKIEFRQGGLFSLHIEEKFDIFFWNVPFAHVSTEKLEGRKLTDLERAVVDQDYKEIERYISWAPQYLKEGGRVYIGFSSTLGPIDMLQAFASQYRYDFKIVFEAKSEEGGNPVKYEIIELTPRGKLGNIR</sequence>
<dbReference type="PANTHER" id="PTHR45875">
    <property type="entry name" value="METHYLTRANSFERASE N6AMT1"/>
    <property type="match status" value="1"/>
</dbReference>
<organism evidence="6 7">
    <name type="scientific">Candidatus Yanofskybacteria bacterium RIFCSPLOWO2_01_FULL_49_25</name>
    <dbReference type="NCBI Taxonomy" id="1802701"/>
    <lineage>
        <taxon>Bacteria</taxon>
        <taxon>Candidatus Yanofskyibacteriota</taxon>
    </lineage>
</organism>
<name>A0A1F8GTV9_9BACT</name>
<keyword evidence="3" id="KW-0949">S-adenosyl-L-methionine</keyword>
<keyword evidence="4" id="KW-0175">Coiled coil</keyword>
<dbReference type="GO" id="GO:0035657">
    <property type="term" value="C:eRF1 methyltransferase complex"/>
    <property type="evidence" value="ECO:0007669"/>
    <property type="project" value="TreeGrafter"/>
</dbReference>
<dbReference type="PANTHER" id="PTHR45875:SF1">
    <property type="entry name" value="METHYLTRANSFERASE N6AMT1"/>
    <property type="match status" value="1"/>
</dbReference>
<dbReference type="AlphaFoldDB" id="A0A1F8GTV9"/>
<feature type="coiled-coil region" evidence="4">
    <location>
        <begin position="34"/>
        <end position="61"/>
    </location>
</feature>
<protein>
    <recommendedName>
        <fullName evidence="5">Methyltransferase domain-containing protein</fullName>
    </recommendedName>
</protein>
<feature type="domain" description="Methyltransferase" evidence="5">
    <location>
        <begin position="165"/>
        <end position="290"/>
    </location>
</feature>
<dbReference type="STRING" id="1802701.A3A33_04020"/>
<keyword evidence="2" id="KW-0808">Transferase</keyword>
<dbReference type="GO" id="GO:0032259">
    <property type="term" value="P:methylation"/>
    <property type="evidence" value="ECO:0007669"/>
    <property type="project" value="UniProtKB-KW"/>
</dbReference>
<accession>A0A1F8GTV9</accession>
<dbReference type="GO" id="GO:0008757">
    <property type="term" value="F:S-adenosylmethionine-dependent methyltransferase activity"/>
    <property type="evidence" value="ECO:0007669"/>
    <property type="project" value="TreeGrafter"/>
</dbReference>
<dbReference type="InterPro" id="IPR029063">
    <property type="entry name" value="SAM-dependent_MTases_sf"/>
</dbReference>
<evidence type="ECO:0000256" key="1">
    <source>
        <dbReference type="ARBA" id="ARBA00022603"/>
    </source>
</evidence>
<dbReference type="Proteomes" id="UP000179047">
    <property type="component" value="Unassembled WGS sequence"/>
</dbReference>
<comment type="caution">
    <text evidence="6">The sequence shown here is derived from an EMBL/GenBank/DDBJ whole genome shotgun (WGS) entry which is preliminary data.</text>
</comment>